<evidence type="ECO:0000313" key="1">
    <source>
        <dbReference type="EMBL" id="CAL4067720.1"/>
    </source>
</evidence>
<accession>A0AAV2Q167</accession>
<protein>
    <submittedName>
        <fullName evidence="1">Uncharacterized protein</fullName>
    </submittedName>
</protein>
<gene>
    <name evidence="1" type="ORF">MNOR_LOCUS6668</name>
</gene>
<organism evidence="1 2">
    <name type="scientific">Meganyctiphanes norvegica</name>
    <name type="common">Northern krill</name>
    <name type="synonym">Thysanopoda norvegica</name>
    <dbReference type="NCBI Taxonomy" id="48144"/>
    <lineage>
        <taxon>Eukaryota</taxon>
        <taxon>Metazoa</taxon>
        <taxon>Ecdysozoa</taxon>
        <taxon>Arthropoda</taxon>
        <taxon>Crustacea</taxon>
        <taxon>Multicrustacea</taxon>
        <taxon>Malacostraca</taxon>
        <taxon>Eumalacostraca</taxon>
        <taxon>Eucarida</taxon>
        <taxon>Euphausiacea</taxon>
        <taxon>Euphausiidae</taxon>
        <taxon>Meganyctiphanes</taxon>
    </lineage>
</organism>
<name>A0AAV2Q167_MEGNR</name>
<proteinExistence type="predicted"/>
<comment type="caution">
    <text evidence="1">The sequence shown here is derived from an EMBL/GenBank/DDBJ whole genome shotgun (WGS) entry which is preliminary data.</text>
</comment>
<dbReference type="AlphaFoldDB" id="A0AAV2Q167"/>
<reference evidence="1 2" key="1">
    <citation type="submission" date="2024-05" db="EMBL/GenBank/DDBJ databases">
        <authorList>
            <person name="Wallberg A."/>
        </authorList>
    </citation>
    <scope>NUCLEOTIDE SEQUENCE [LARGE SCALE GENOMIC DNA]</scope>
</reference>
<evidence type="ECO:0000313" key="2">
    <source>
        <dbReference type="Proteomes" id="UP001497623"/>
    </source>
</evidence>
<sequence>MHKNYGSGTEKTMATRYMTCYFCTSEADYPGDTLYDPNCNNIDYNGHSEEHNSFDYSGCAVEVFDDGYVWRGWQLNSKDHCTTKYSENRHVNYTHCWCPGQVCNNGLCEECFDSVSTTTTPTTIAPTTSTTTVPTTTQQPHNKGLTCYNCVDCATVDENTSVAHEENFLTCVTIMTSHETVMRGGGYDVHDDGTCYVDGSMAYCHCTTDLCNDASV</sequence>
<keyword evidence="2" id="KW-1185">Reference proteome</keyword>
<dbReference type="EMBL" id="CAXKWB010002782">
    <property type="protein sequence ID" value="CAL4067720.1"/>
    <property type="molecule type" value="Genomic_DNA"/>
</dbReference>
<dbReference type="Proteomes" id="UP001497623">
    <property type="component" value="Unassembled WGS sequence"/>
</dbReference>